<protein>
    <submittedName>
        <fullName evidence="6">Citrate lyase subunit beta/citryl-CoA lyase</fullName>
        <ecNumber evidence="6">4.1.3.34</ecNumber>
    </submittedName>
</protein>
<evidence type="ECO:0000313" key="6">
    <source>
        <dbReference type="EMBL" id="MDQ0391309.1"/>
    </source>
</evidence>
<dbReference type="InterPro" id="IPR040442">
    <property type="entry name" value="Pyrv_kinase-like_dom_sf"/>
</dbReference>
<accession>A0ABU0F9M2</accession>
<keyword evidence="4" id="KW-0460">Magnesium</keyword>
<name>A0ABU0F9M2_9HYPH</name>
<reference evidence="6 7" key="1">
    <citation type="submission" date="2023-07" db="EMBL/GenBank/DDBJ databases">
        <title>Genomic Encyclopedia of Type Strains, Phase IV (KMG-IV): sequencing the most valuable type-strain genomes for metagenomic binning, comparative biology and taxonomic classification.</title>
        <authorList>
            <person name="Goeker M."/>
        </authorList>
    </citation>
    <scope>NUCLEOTIDE SEQUENCE [LARGE SCALE GENOMIC DNA]</scope>
    <source>
        <strain evidence="6 7">DSM 5896</strain>
    </source>
</reference>
<comment type="similarity">
    <text evidence="2">Belongs to the HpcH/HpaI aldolase family.</text>
</comment>
<evidence type="ECO:0000256" key="3">
    <source>
        <dbReference type="ARBA" id="ARBA00022723"/>
    </source>
</evidence>
<dbReference type="InterPro" id="IPR005000">
    <property type="entry name" value="Aldolase/citrate-lyase_domain"/>
</dbReference>
<evidence type="ECO:0000256" key="1">
    <source>
        <dbReference type="ARBA" id="ARBA00001946"/>
    </source>
</evidence>
<dbReference type="Gene3D" id="3.20.20.60">
    <property type="entry name" value="Phosphoenolpyruvate-binding domains"/>
    <property type="match status" value="1"/>
</dbReference>
<dbReference type="EC" id="4.1.3.34" evidence="6"/>
<evidence type="ECO:0000313" key="7">
    <source>
        <dbReference type="Proteomes" id="UP001237448"/>
    </source>
</evidence>
<evidence type="ECO:0000256" key="2">
    <source>
        <dbReference type="ARBA" id="ARBA00005568"/>
    </source>
</evidence>
<sequence>MTRASEGHAFVAPLFVPANRRERFVKAAASGADAVFIDLEDAVPAGDKTAAREGLEAGFTDMPVYVRVNADGTVWHDADIEAIAALPLAGLVLPKAEAGPALRRVAGRQAVIALIETARGLATAREIAATPGVVRLAFGSIDFCADVGCQHTRQALLAARSEIVLASRLAGLPAPLDGVTTSLTDIALVEDDARHARELGFGGKLCIHPVQIAGVFSGFSPTAAEIEWARKMLDNADGASVVDGAMVDAPVRARARAILGILDRSPRKPIDSSADEAR</sequence>
<dbReference type="SUPFAM" id="SSF51621">
    <property type="entry name" value="Phosphoenolpyruvate/pyruvate domain"/>
    <property type="match status" value="1"/>
</dbReference>
<keyword evidence="6" id="KW-0456">Lyase</keyword>
<organism evidence="6 7">
    <name type="scientific">Labrys monachus</name>
    <dbReference type="NCBI Taxonomy" id="217067"/>
    <lineage>
        <taxon>Bacteria</taxon>
        <taxon>Pseudomonadati</taxon>
        <taxon>Pseudomonadota</taxon>
        <taxon>Alphaproteobacteria</taxon>
        <taxon>Hyphomicrobiales</taxon>
        <taxon>Xanthobacteraceae</taxon>
        <taxon>Labrys</taxon>
    </lineage>
</organism>
<comment type="cofactor">
    <cofactor evidence="1">
        <name>Mg(2+)</name>
        <dbReference type="ChEBI" id="CHEBI:18420"/>
    </cofactor>
</comment>
<dbReference type="PIRSF" id="PIRSF015582">
    <property type="entry name" value="Cit_lyase_B"/>
    <property type="match status" value="1"/>
</dbReference>
<dbReference type="RefSeq" id="WP_307423411.1">
    <property type="nucleotide sequence ID" value="NZ_JAUSVK010000001.1"/>
</dbReference>
<dbReference type="InterPro" id="IPR015813">
    <property type="entry name" value="Pyrv/PenolPyrv_kinase-like_dom"/>
</dbReference>
<dbReference type="EMBL" id="JAUSVK010000001">
    <property type="protein sequence ID" value="MDQ0391309.1"/>
    <property type="molecule type" value="Genomic_DNA"/>
</dbReference>
<dbReference type="InterPro" id="IPR011206">
    <property type="entry name" value="Citrate_lyase_beta/mcl1/mcl2"/>
</dbReference>
<evidence type="ECO:0000256" key="4">
    <source>
        <dbReference type="ARBA" id="ARBA00022842"/>
    </source>
</evidence>
<feature type="domain" description="HpcH/HpaI aldolase/citrate lyase" evidence="5">
    <location>
        <begin position="14"/>
        <end position="209"/>
    </location>
</feature>
<dbReference type="GO" id="GO:0008816">
    <property type="term" value="F:citryl-CoA lyase activity"/>
    <property type="evidence" value="ECO:0007669"/>
    <property type="project" value="UniProtKB-EC"/>
</dbReference>
<evidence type="ECO:0000259" key="5">
    <source>
        <dbReference type="Pfam" id="PF03328"/>
    </source>
</evidence>
<dbReference type="Pfam" id="PF03328">
    <property type="entry name" value="HpcH_HpaI"/>
    <property type="match status" value="1"/>
</dbReference>
<dbReference type="Proteomes" id="UP001237448">
    <property type="component" value="Unassembled WGS sequence"/>
</dbReference>
<keyword evidence="3" id="KW-0479">Metal-binding</keyword>
<dbReference type="PANTHER" id="PTHR32308:SF10">
    <property type="entry name" value="CITRATE LYASE SUBUNIT BETA"/>
    <property type="match status" value="1"/>
</dbReference>
<comment type="caution">
    <text evidence="6">The sequence shown here is derived from an EMBL/GenBank/DDBJ whole genome shotgun (WGS) entry which is preliminary data.</text>
</comment>
<keyword evidence="7" id="KW-1185">Reference proteome</keyword>
<proteinExistence type="inferred from homology"/>
<dbReference type="PANTHER" id="PTHR32308">
    <property type="entry name" value="LYASE BETA SUBUNIT, PUTATIVE (AFU_ORTHOLOGUE AFUA_4G13030)-RELATED"/>
    <property type="match status" value="1"/>
</dbReference>
<gene>
    <name evidence="6" type="ORF">J3R73_001101</name>
</gene>